<evidence type="ECO:0000259" key="1">
    <source>
        <dbReference type="PROSITE" id="PS50181"/>
    </source>
</evidence>
<evidence type="ECO:0000313" key="2">
    <source>
        <dbReference type="EMBL" id="WMV07530.1"/>
    </source>
</evidence>
<organism evidence="2 3">
    <name type="scientific">Solanum verrucosum</name>
    <dbReference type="NCBI Taxonomy" id="315347"/>
    <lineage>
        <taxon>Eukaryota</taxon>
        <taxon>Viridiplantae</taxon>
        <taxon>Streptophyta</taxon>
        <taxon>Embryophyta</taxon>
        <taxon>Tracheophyta</taxon>
        <taxon>Spermatophyta</taxon>
        <taxon>Magnoliopsida</taxon>
        <taxon>eudicotyledons</taxon>
        <taxon>Gunneridae</taxon>
        <taxon>Pentapetalae</taxon>
        <taxon>asterids</taxon>
        <taxon>lamiids</taxon>
        <taxon>Solanales</taxon>
        <taxon>Solanaceae</taxon>
        <taxon>Solanoideae</taxon>
        <taxon>Solaneae</taxon>
        <taxon>Solanum</taxon>
    </lineage>
</organism>
<dbReference type="PROSITE" id="PS50181">
    <property type="entry name" value="FBOX"/>
    <property type="match status" value="1"/>
</dbReference>
<evidence type="ECO:0000313" key="3">
    <source>
        <dbReference type="Proteomes" id="UP001234989"/>
    </source>
</evidence>
<reference evidence="2" key="1">
    <citation type="submission" date="2023-08" db="EMBL/GenBank/DDBJ databases">
        <title>A de novo genome assembly of Solanum verrucosum Schlechtendal, a Mexican diploid species geographically isolated from the other diploid A-genome species in potato relatives.</title>
        <authorList>
            <person name="Hosaka K."/>
        </authorList>
    </citation>
    <scope>NUCLEOTIDE SEQUENCE</scope>
    <source>
        <tissue evidence="2">Young leaves</tissue>
    </source>
</reference>
<dbReference type="EMBL" id="CP133612">
    <property type="protein sequence ID" value="WMV07530.1"/>
    <property type="molecule type" value="Genomic_DNA"/>
</dbReference>
<dbReference type="InterPro" id="IPR001810">
    <property type="entry name" value="F-box_dom"/>
</dbReference>
<accession>A0AAF0PQV0</accession>
<dbReference type="SMART" id="SM00256">
    <property type="entry name" value="FBOX"/>
    <property type="match status" value="1"/>
</dbReference>
<protein>
    <recommendedName>
        <fullName evidence="1">F-box domain-containing protein</fullName>
    </recommendedName>
</protein>
<dbReference type="InterPro" id="IPR036047">
    <property type="entry name" value="F-box-like_dom_sf"/>
</dbReference>
<proteinExistence type="predicted"/>
<dbReference type="SUPFAM" id="SSF81383">
    <property type="entry name" value="F-box domain"/>
    <property type="match status" value="1"/>
</dbReference>
<dbReference type="Pfam" id="PF00646">
    <property type="entry name" value="F-box"/>
    <property type="match status" value="1"/>
</dbReference>
<keyword evidence="3" id="KW-1185">Reference proteome</keyword>
<name>A0AAF0PQV0_SOLVR</name>
<gene>
    <name evidence="2" type="ORF">MTR67_000915</name>
</gene>
<dbReference type="Gene3D" id="1.20.1280.50">
    <property type="match status" value="1"/>
</dbReference>
<feature type="domain" description="F-box" evidence="1">
    <location>
        <begin position="4"/>
        <end position="51"/>
    </location>
</feature>
<dbReference type="AlphaFoldDB" id="A0AAF0PQV0"/>
<sequence length="103" mass="12066">MEKMKMKFSIPDEIMFEIFSWLPVKSLMRFKCVSGLCNSLIFESDCIWEPYSVRPALIFNPITRELVLFYCICTAYTYENSVANFTINYNNQGYRKSWASGLA</sequence>
<dbReference type="Proteomes" id="UP001234989">
    <property type="component" value="Chromosome 1"/>
</dbReference>